<sequence length="514" mass="59054">MSRDRQQRLTLVRSNISRSQPIATARNLIYEKNYGVDSTAVEALLKPDSWVPNSNVLSDNLSAFGFNVFAALVVDLLHEFELGIWRMLLIHLLRILTALNKDLVHELDRRYRQVPPFGPATIRRFSANTSEMSNMAAACNFEDLLQCSIPVFEGLLPEAHNKILLDLLFTMAHWHGLAKLCMHSDFTLEILDQQTTDLGEKFRHFKSKVCTAYHTQELDHEVNARSRQQAKDVTRRMEDSIANGVGQGTAAQKRAGGNAKGKHKPNLEWSQDPRSPRQSRRKKLLNFRTYKFHALGDYVASIRQFGTTDSYSTEPGELEHRTPKGRYRQTDHRNFIHQLTQIECRQIRLRHIKQWQTTRTPHTQADETVIDPQLHHHIGLSEKNFDELGNYLRSHAGDPAMKDFLPRLKDHILDRMGTLESVENSAHPDQEHRILDGHSLARQPASQTTPYMEDEDFEGEENFTEIAHPSDDEEGHDIGIKELNFFEQGRNTSTESLAEALDDMFMSHAFDYEN</sequence>
<comment type="caution">
    <text evidence="2">The sequence shown here is derived from an EMBL/GenBank/DDBJ whole genome shotgun (WGS) entry which is preliminary data.</text>
</comment>
<dbReference type="OrthoDB" id="2687259at2759"/>
<reference evidence="2" key="1">
    <citation type="journal article" date="2020" name="New Phytol.">
        <title>Comparative genomics reveals dynamic genome evolution in host specialist ectomycorrhizal fungi.</title>
        <authorList>
            <person name="Lofgren L.A."/>
            <person name="Nguyen N.H."/>
            <person name="Vilgalys R."/>
            <person name="Ruytinx J."/>
            <person name="Liao H.L."/>
            <person name="Branco S."/>
            <person name="Kuo A."/>
            <person name="LaButti K."/>
            <person name="Lipzen A."/>
            <person name="Andreopoulos W."/>
            <person name="Pangilinan J."/>
            <person name="Riley R."/>
            <person name="Hundley H."/>
            <person name="Na H."/>
            <person name="Barry K."/>
            <person name="Grigoriev I.V."/>
            <person name="Stajich J.E."/>
            <person name="Kennedy P.G."/>
        </authorList>
    </citation>
    <scope>NUCLEOTIDE SEQUENCE</scope>
    <source>
        <strain evidence="2">FC423</strain>
    </source>
</reference>
<keyword evidence="3" id="KW-1185">Reference proteome</keyword>
<dbReference type="RefSeq" id="XP_041284490.1">
    <property type="nucleotide sequence ID" value="XM_041442765.1"/>
</dbReference>
<evidence type="ECO:0000256" key="1">
    <source>
        <dbReference type="SAM" id="MobiDB-lite"/>
    </source>
</evidence>
<name>A0A9P7ERS3_9AGAM</name>
<dbReference type="AlphaFoldDB" id="A0A9P7ERS3"/>
<gene>
    <name evidence="2" type="ORF">F5147DRAFT_782501</name>
</gene>
<feature type="region of interest" description="Disordered" evidence="1">
    <location>
        <begin position="241"/>
        <end position="280"/>
    </location>
</feature>
<protein>
    <submittedName>
        <fullName evidence="2">Uncharacterized protein</fullName>
    </submittedName>
</protein>
<organism evidence="2 3">
    <name type="scientific">Suillus discolor</name>
    <dbReference type="NCBI Taxonomy" id="1912936"/>
    <lineage>
        <taxon>Eukaryota</taxon>
        <taxon>Fungi</taxon>
        <taxon>Dikarya</taxon>
        <taxon>Basidiomycota</taxon>
        <taxon>Agaricomycotina</taxon>
        <taxon>Agaricomycetes</taxon>
        <taxon>Agaricomycetidae</taxon>
        <taxon>Boletales</taxon>
        <taxon>Suillineae</taxon>
        <taxon>Suillaceae</taxon>
        <taxon>Suillus</taxon>
    </lineage>
</organism>
<accession>A0A9P7ERS3</accession>
<proteinExistence type="predicted"/>
<dbReference type="Proteomes" id="UP000823399">
    <property type="component" value="Unassembled WGS sequence"/>
</dbReference>
<dbReference type="GeneID" id="64705024"/>
<evidence type="ECO:0000313" key="3">
    <source>
        <dbReference type="Proteomes" id="UP000823399"/>
    </source>
</evidence>
<dbReference type="EMBL" id="JABBWM010000220">
    <property type="protein sequence ID" value="KAG2084375.1"/>
    <property type="molecule type" value="Genomic_DNA"/>
</dbReference>
<evidence type="ECO:0000313" key="2">
    <source>
        <dbReference type="EMBL" id="KAG2084375.1"/>
    </source>
</evidence>